<dbReference type="InterPro" id="IPR050509">
    <property type="entry name" value="CoA-transferase_III"/>
</dbReference>
<dbReference type="Proteomes" id="UP001183176">
    <property type="component" value="Unassembled WGS sequence"/>
</dbReference>
<sequence>MTPNPGPLSGIRVLELPALGPVPFLGMLLADLGAEVVRIDRTPASTDGSDPLTALPVGATGPLGRGRRSITLDLRQPAAAAVALDLAATSDVLIEGFRPGVAERLGVGPEQALARNPTLVYGRMTGWGQDGPLAPTAGHDITYLAISGLLHGIGPAAGPPTPPANYLGDFGGGAMSLAVGVLAAVLSARSTGVGQVVDAAMIDGAAYLATMVRALHGNGLWRDDRTANIFDGGMPHYRCYECSDGRYVAVGALEPKFWAILLTALGLDPVTTPSPYQPGTSAGLTELLSGVFAGRSRDEWAALFAPLDACVAPVLTLAEAPEHPHNKGRGSYVEVAGVRVAAPTPRFSATPCQAAPTPPAIGADTESLLTELGYDPPTRTALRDSGAAG</sequence>
<dbReference type="RefSeq" id="WP_311422162.1">
    <property type="nucleotide sequence ID" value="NZ_JAVREH010000005.1"/>
</dbReference>
<dbReference type="SUPFAM" id="SSF89796">
    <property type="entry name" value="CoA-transferase family III (CaiB/BaiF)"/>
    <property type="match status" value="1"/>
</dbReference>
<dbReference type="PANTHER" id="PTHR48228">
    <property type="entry name" value="SUCCINYL-COA--D-CITRAMALATE COA-TRANSFERASE"/>
    <property type="match status" value="1"/>
</dbReference>
<dbReference type="EMBL" id="JAVREH010000005">
    <property type="protein sequence ID" value="MDT0261007.1"/>
    <property type="molecule type" value="Genomic_DNA"/>
</dbReference>
<comment type="caution">
    <text evidence="1">The sequence shown here is derived from an EMBL/GenBank/DDBJ whole genome shotgun (WGS) entry which is preliminary data.</text>
</comment>
<evidence type="ECO:0000313" key="1">
    <source>
        <dbReference type="EMBL" id="MDT0261007.1"/>
    </source>
</evidence>
<dbReference type="InterPro" id="IPR023606">
    <property type="entry name" value="CoA-Trfase_III_dom_1_sf"/>
</dbReference>
<dbReference type="Pfam" id="PF02515">
    <property type="entry name" value="CoA_transf_3"/>
    <property type="match status" value="1"/>
</dbReference>
<proteinExistence type="predicted"/>
<dbReference type="InterPro" id="IPR044855">
    <property type="entry name" value="CoA-Trfase_III_dom3_sf"/>
</dbReference>
<organism evidence="1 2">
    <name type="scientific">Jatrophihabitans lederbergiae</name>
    <dbReference type="NCBI Taxonomy" id="3075547"/>
    <lineage>
        <taxon>Bacteria</taxon>
        <taxon>Bacillati</taxon>
        <taxon>Actinomycetota</taxon>
        <taxon>Actinomycetes</taxon>
        <taxon>Jatrophihabitantales</taxon>
        <taxon>Jatrophihabitantaceae</taxon>
        <taxon>Jatrophihabitans</taxon>
    </lineage>
</organism>
<reference evidence="2" key="1">
    <citation type="submission" date="2023-07" db="EMBL/GenBank/DDBJ databases">
        <title>30 novel species of actinomycetes from the DSMZ collection.</title>
        <authorList>
            <person name="Nouioui I."/>
        </authorList>
    </citation>
    <scope>NUCLEOTIDE SEQUENCE [LARGE SCALE GENOMIC DNA]</scope>
    <source>
        <strain evidence="2">DSM 44399</strain>
    </source>
</reference>
<dbReference type="InterPro" id="IPR003673">
    <property type="entry name" value="CoA-Trfase_fam_III"/>
</dbReference>
<protein>
    <submittedName>
        <fullName evidence="1">CaiB/BaiF CoA-transferase family protein</fullName>
    </submittedName>
</protein>
<gene>
    <name evidence="1" type="ORF">RM423_06320</name>
</gene>
<dbReference type="PANTHER" id="PTHR48228:SF5">
    <property type="entry name" value="ALPHA-METHYLACYL-COA RACEMASE"/>
    <property type="match status" value="1"/>
</dbReference>
<name>A0ABU2J7Q5_9ACTN</name>
<dbReference type="Gene3D" id="3.40.50.10540">
    <property type="entry name" value="Crotonobetainyl-coa:carnitine coa-transferase, domain 1"/>
    <property type="match status" value="1"/>
</dbReference>
<keyword evidence="2" id="KW-1185">Reference proteome</keyword>
<dbReference type="Gene3D" id="3.30.1540.10">
    <property type="entry name" value="formyl-coa transferase, domain 3"/>
    <property type="match status" value="1"/>
</dbReference>
<evidence type="ECO:0000313" key="2">
    <source>
        <dbReference type="Proteomes" id="UP001183176"/>
    </source>
</evidence>
<accession>A0ABU2J7Q5</accession>